<dbReference type="InterPro" id="IPR011009">
    <property type="entry name" value="Kinase-like_dom_sf"/>
</dbReference>
<dbReference type="Gene3D" id="3.30.200.20">
    <property type="entry name" value="Phosphorylase Kinase, domain 1"/>
    <property type="match status" value="1"/>
</dbReference>
<dbReference type="InterPro" id="IPR052898">
    <property type="entry name" value="ACAD10-like"/>
</dbReference>
<dbReference type="InterPro" id="IPR041726">
    <property type="entry name" value="ACAD10_11_N"/>
</dbReference>
<protein>
    <recommendedName>
        <fullName evidence="1">Aminoglycoside phosphotransferase domain-containing protein</fullName>
    </recommendedName>
</protein>
<name>A0A381RFX2_9ZZZZ</name>
<dbReference type="PANTHER" id="PTHR47829">
    <property type="entry name" value="HYDROLASE, PUTATIVE (AFU_ORTHOLOGUE AFUA_1G12880)-RELATED"/>
    <property type="match status" value="1"/>
</dbReference>
<feature type="domain" description="Aminoglycoside phosphotransferase" evidence="1">
    <location>
        <begin position="42"/>
        <end position="258"/>
    </location>
</feature>
<dbReference type="InterPro" id="IPR002575">
    <property type="entry name" value="Aminoglycoside_PTrfase"/>
</dbReference>
<accession>A0A381RFX2</accession>
<proteinExistence type="predicted"/>
<reference evidence="2" key="1">
    <citation type="submission" date="2018-05" db="EMBL/GenBank/DDBJ databases">
        <authorList>
            <person name="Lanie J.A."/>
            <person name="Ng W.-L."/>
            <person name="Kazmierczak K.M."/>
            <person name="Andrzejewski T.M."/>
            <person name="Davidsen T.M."/>
            <person name="Wayne K.J."/>
            <person name="Tettelin H."/>
            <person name="Glass J.I."/>
            <person name="Rusch D."/>
            <person name="Podicherti R."/>
            <person name="Tsui H.-C.T."/>
            <person name="Winkler M.E."/>
        </authorList>
    </citation>
    <scope>NUCLEOTIDE SEQUENCE</scope>
</reference>
<dbReference type="AlphaFoldDB" id="A0A381RFX2"/>
<dbReference type="CDD" id="cd05154">
    <property type="entry name" value="ACAD10_11_N-like"/>
    <property type="match status" value="1"/>
</dbReference>
<evidence type="ECO:0000259" key="1">
    <source>
        <dbReference type="Pfam" id="PF01636"/>
    </source>
</evidence>
<dbReference type="PANTHER" id="PTHR47829:SF3">
    <property type="entry name" value="AMINOGLYCOSIDE PHOSPHOTRANSFERASE DOMAIN-CONTAINING PROTEIN"/>
    <property type="match status" value="1"/>
</dbReference>
<gene>
    <name evidence="2" type="ORF">METZ01_LOCUS42702</name>
</gene>
<organism evidence="2">
    <name type="scientific">marine metagenome</name>
    <dbReference type="NCBI Taxonomy" id="408172"/>
    <lineage>
        <taxon>unclassified sequences</taxon>
        <taxon>metagenomes</taxon>
        <taxon>ecological metagenomes</taxon>
    </lineage>
</organism>
<dbReference type="Gene3D" id="3.90.1200.10">
    <property type="match status" value="1"/>
</dbReference>
<dbReference type="EMBL" id="UINC01001845">
    <property type="protein sequence ID" value="SUZ89848.1"/>
    <property type="molecule type" value="Genomic_DNA"/>
</dbReference>
<evidence type="ECO:0000313" key="2">
    <source>
        <dbReference type="EMBL" id="SUZ89848.1"/>
    </source>
</evidence>
<sequence length="351" mass="40125">MDFEENQNIGTMEVLERHQFDEKALTDFMEKSVQDFVGPLSIEEFKGGQSNPTYLVKTKAQSYVLRRKPPGKLLKSAHAVDREYRVITALNNTDVPVPKTFALCEDTEVIGTAFYLMEFMDGRVLWDPSMEESDAEEALGVYTSMNNTLAKLHSVDPIKVDLESFGRPGNYVGRQVSIWSKQYVDSETEEIVEMNKLIDWLPQNLPSDKPLRIVHGDFSLTNLMMHNDKPEVIAILDWELSTLGDPCADFSYHCMQYRLNPHLSDQEYCKKTGIPTEEEYVKMYCDKTGYDLKEEWELYMAYNLFKSAGILQGILGRVRDGTAASKHAKDMAARVRPLAEGAWKLIEENFV</sequence>
<dbReference type="Pfam" id="PF01636">
    <property type="entry name" value="APH"/>
    <property type="match status" value="1"/>
</dbReference>
<dbReference type="SUPFAM" id="SSF56112">
    <property type="entry name" value="Protein kinase-like (PK-like)"/>
    <property type="match status" value="1"/>
</dbReference>